<dbReference type="VEuPathDB" id="FungiDB:H310_10344"/>
<dbReference type="InterPro" id="IPR012258">
    <property type="entry name" value="Acyl-CoA_oxidase"/>
</dbReference>
<reference evidence="2 3" key="1">
    <citation type="submission" date="2018-08" db="EMBL/GenBank/DDBJ databases">
        <title>Aphanomyces genome sequencing and annotation.</title>
        <authorList>
            <person name="Minardi D."/>
            <person name="Oidtmann B."/>
            <person name="Van Der Giezen M."/>
            <person name="Studholme D.J."/>
        </authorList>
    </citation>
    <scope>NUCLEOTIDE SEQUENCE [LARGE SCALE GENOMIC DNA]</scope>
    <source>
        <strain evidence="2 3">NJM0002</strain>
    </source>
</reference>
<dbReference type="GO" id="GO:0003997">
    <property type="term" value="F:acyl-CoA oxidase activity"/>
    <property type="evidence" value="ECO:0007669"/>
    <property type="project" value="InterPro"/>
</dbReference>
<feature type="compositionally biased region" description="Low complexity" evidence="1">
    <location>
        <begin position="19"/>
        <end position="29"/>
    </location>
</feature>
<evidence type="ECO:0008006" key="4">
    <source>
        <dbReference type="Google" id="ProtNLM"/>
    </source>
</evidence>
<dbReference type="GO" id="GO:0005504">
    <property type="term" value="F:fatty acid binding"/>
    <property type="evidence" value="ECO:0007669"/>
    <property type="project" value="TreeGrafter"/>
</dbReference>
<dbReference type="GO" id="GO:0005777">
    <property type="term" value="C:peroxisome"/>
    <property type="evidence" value="ECO:0007669"/>
    <property type="project" value="InterPro"/>
</dbReference>
<dbReference type="AlphaFoldDB" id="A0A3R7A1H0"/>
<keyword evidence="3" id="KW-1185">Reference proteome</keyword>
<dbReference type="InterPro" id="IPR009100">
    <property type="entry name" value="AcylCoA_DH/oxidase_NM_dom_sf"/>
</dbReference>
<evidence type="ECO:0000313" key="3">
    <source>
        <dbReference type="Proteomes" id="UP000285060"/>
    </source>
</evidence>
<proteinExistence type="predicted"/>
<dbReference type="GO" id="GO:0071949">
    <property type="term" value="F:FAD binding"/>
    <property type="evidence" value="ECO:0007669"/>
    <property type="project" value="InterPro"/>
</dbReference>
<organism evidence="2 3">
    <name type="scientific">Aphanomyces invadans</name>
    <dbReference type="NCBI Taxonomy" id="157072"/>
    <lineage>
        <taxon>Eukaryota</taxon>
        <taxon>Sar</taxon>
        <taxon>Stramenopiles</taxon>
        <taxon>Oomycota</taxon>
        <taxon>Saprolegniomycetes</taxon>
        <taxon>Saprolegniales</taxon>
        <taxon>Verrucalvaceae</taxon>
        <taxon>Aphanomyces</taxon>
    </lineage>
</organism>
<gene>
    <name evidence="2" type="ORF">DYB32_010470</name>
</gene>
<comment type="caution">
    <text evidence="2">The sequence shown here is derived from an EMBL/GenBank/DDBJ whole genome shotgun (WGS) entry which is preliminary data.</text>
</comment>
<evidence type="ECO:0000256" key="1">
    <source>
        <dbReference type="SAM" id="MobiDB-lite"/>
    </source>
</evidence>
<accession>A0A3R7A1H0</accession>
<dbReference type="InterPro" id="IPR046373">
    <property type="entry name" value="Acyl-CoA_Oxase/DH_mid-dom_sf"/>
</dbReference>
<dbReference type="PANTHER" id="PTHR10909">
    <property type="entry name" value="ELECTRON TRANSPORT OXIDOREDUCTASE"/>
    <property type="match status" value="1"/>
</dbReference>
<protein>
    <recommendedName>
        <fullName evidence="4">Acyl-CoA oxidase/dehydrogenase middle domain-containing protein</fullName>
    </recommendedName>
</protein>
<dbReference type="Gene3D" id="2.40.110.10">
    <property type="entry name" value="Butyryl-CoA Dehydrogenase, subunit A, domain 2"/>
    <property type="match status" value="1"/>
</dbReference>
<evidence type="ECO:0000313" key="2">
    <source>
        <dbReference type="EMBL" id="RHY17797.1"/>
    </source>
</evidence>
<dbReference type="GO" id="GO:0055088">
    <property type="term" value="P:lipid homeostasis"/>
    <property type="evidence" value="ECO:0007669"/>
    <property type="project" value="TreeGrafter"/>
</dbReference>
<feature type="compositionally biased region" description="Polar residues" evidence="1">
    <location>
        <begin position="1"/>
        <end position="10"/>
    </location>
</feature>
<feature type="region of interest" description="Disordered" evidence="1">
    <location>
        <begin position="1"/>
        <end position="29"/>
    </location>
</feature>
<sequence>MTSSHTASMQSEEKSFLPTSLSSPSTSVSDVSSTAVVHSYPLYVERDSRTRFPVETRAHYDPKTQEFILNSPTLTSRKWWPGGLGKTANHCVLHARLFLDGNDRGIQAFLVPLRDTATHRRFPGITLGEIGPKIGFQSVDNGYVDPLCRRSIEVGLSVCCQRVLMDGVSNSFCVLDHVRIPSRNMLMGFAEVAPDGSFSKPPMDKLVYFTLVNPCSGGGGVRTVRSFPGIVSTAKVHCCRRGRLDHHDDHLIVVQD</sequence>
<dbReference type="EMBL" id="QUSY01003361">
    <property type="protein sequence ID" value="RHY17797.1"/>
    <property type="molecule type" value="Genomic_DNA"/>
</dbReference>
<dbReference type="PANTHER" id="PTHR10909:SF250">
    <property type="entry name" value="PEROXISOMAL ACYL-COENZYME A OXIDASE 1"/>
    <property type="match status" value="1"/>
</dbReference>
<dbReference type="SUPFAM" id="SSF56645">
    <property type="entry name" value="Acyl-CoA dehydrogenase NM domain-like"/>
    <property type="match status" value="1"/>
</dbReference>
<dbReference type="Proteomes" id="UP000285060">
    <property type="component" value="Unassembled WGS sequence"/>
</dbReference>
<name>A0A3R7A1H0_9STRA</name>
<dbReference type="GO" id="GO:0033540">
    <property type="term" value="P:fatty acid beta-oxidation using acyl-CoA oxidase"/>
    <property type="evidence" value="ECO:0007669"/>
    <property type="project" value="TreeGrafter"/>
</dbReference>